<proteinExistence type="predicted"/>
<protein>
    <submittedName>
        <fullName evidence="1">Uncharacterized protein</fullName>
    </submittedName>
</protein>
<comment type="caution">
    <text evidence="1">The sequence shown here is derived from an EMBL/GenBank/DDBJ whole genome shotgun (WGS) entry which is preliminary data.</text>
</comment>
<sequence>MSLSSFSSFSSIRELFSQQFSTKIRVLVIDHDINLLNSIEKVCSQFYYTVKTCSNVSDALNLLMEKKDNFDLLLIEAIMPNVNSYEFLQYVRQQINIPVIMMSADDTRSVVMKAIEDGACDYWIKPLTDNLIMNMWQHVARKMWNENKNLKFGVEVSLKKGEIYDSKLPLIDPKIGVINTSVEQKSVEKNNDKPESSTKTRVKWTQELKRKFASAIMELNADKAQPNKILARMNVPGLTREHVASHLQKYREKLKRGDTKKQKKQNRTAETKRETKISNGSSEFDFQAYDASTPHVVPNNFIPTNFPHQPNNFIPPEVNAAPFNFYQTDSEEETSSASIYQQNCSGFDFQAYDASTPHVVPNSFIPTNFPHQPNNFIPPEVNAAPFNFYQTDSEEETSSASIYQQNCSGFDFQAYDASTPHVVPNSFIPTNFPHQPNNFIPPEVNAAPFNFYQTDSEEETSPASIYQQNCSGFDFQVYDASIINPSLVDYYPNELVYY</sequence>
<gene>
    <name evidence="1" type="ORF">MILVUS5_LOCUS32764</name>
</gene>
<dbReference type="EMBL" id="CASHSV030000513">
    <property type="protein sequence ID" value="CAJ2668371.1"/>
    <property type="molecule type" value="Genomic_DNA"/>
</dbReference>
<evidence type="ECO:0000313" key="1">
    <source>
        <dbReference type="EMBL" id="CAJ2668371.1"/>
    </source>
</evidence>
<reference evidence="1" key="1">
    <citation type="submission" date="2023-10" db="EMBL/GenBank/DDBJ databases">
        <authorList>
            <person name="Rodriguez Cubillos JULIANA M."/>
            <person name="De Vega J."/>
        </authorList>
    </citation>
    <scope>NUCLEOTIDE SEQUENCE</scope>
</reference>
<accession>A0ACB0LIZ2</accession>
<dbReference type="Proteomes" id="UP001177021">
    <property type="component" value="Unassembled WGS sequence"/>
</dbReference>
<evidence type="ECO:0000313" key="2">
    <source>
        <dbReference type="Proteomes" id="UP001177021"/>
    </source>
</evidence>
<organism evidence="1 2">
    <name type="scientific">Trifolium pratense</name>
    <name type="common">Red clover</name>
    <dbReference type="NCBI Taxonomy" id="57577"/>
    <lineage>
        <taxon>Eukaryota</taxon>
        <taxon>Viridiplantae</taxon>
        <taxon>Streptophyta</taxon>
        <taxon>Embryophyta</taxon>
        <taxon>Tracheophyta</taxon>
        <taxon>Spermatophyta</taxon>
        <taxon>Magnoliopsida</taxon>
        <taxon>eudicotyledons</taxon>
        <taxon>Gunneridae</taxon>
        <taxon>Pentapetalae</taxon>
        <taxon>rosids</taxon>
        <taxon>fabids</taxon>
        <taxon>Fabales</taxon>
        <taxon>Fabaceae</taxon>
        <taxon>Papilionoideae</taxon>
        <taxon>50 kb inversion clade</taxon>
        <taxon>NPAAA clade</taxon>
        <taxon>Hologalegina</taxon>
        <taxon>IRL clade</taxon>
        <taxon>Trifolieae</taxon>
        <taxon>Trifolium</taxon>
    </lineage>
</organism>
<keyword evidence="2" id="KW-1185">Reference proteome</keyword>
<name>A0ACB0LIZ2_TRIPR</name>